<feature type="transmembrane region" description="Helical" evidence="1">
    <location>
        <begin position="6"/>
        <end position="26"/>
    </location>
</feature>
<reference evidence="3" key="1">
    <citation type="submission" date="2016-10" db="EMBL/GenBank/DDBJ databases">
        <authorList>
            <person name="Varghese N."/>
            <person name="Submissions S."/>
        </authorList>
    </citation>
    <scope>NUCLEOTIDE SEQUENCE [LARGE SCALE GENOMIC DNA]</scope>
    <source>
        <strain evidence="3">XJ109</strain>
    </source>
</reference>
<gene>
    <name evidence="2" type="ORF">SAMN05421738_103161</name>
</gene>
<evidence type="ECO:0000313" key="3">
    <source>
        <dbReference type="Proteomes" id="UP000199149"/>
    </source>
</evidence>
<evidence type="ECO:0000313" key="2">
    <source>
        <dbReference type="EMBL" id="SFM86081.1"/>
    </source>
</evidence>
<name>A0A1I4UB86_9FLAO</name>
<dbReference type="Proteomes" id="UP000199149">
    <property type="component" value="Unassembled WGS sequence"/>
</dbReference>
<keyword evidence="1" id="KW-0472">Membrane</keyword>
<keyword evidence="1" id="KW-0812">Transmembrane</keyword>
<dbReference type="Pfam" id="PF03597">
    <property type="entry name" value="FixS"/>
    <property type="match status" value="1"/>
</dbReference>
<organism evidence="2 3">
    <name type="scientific">Algoriella xinjiangensis</name>
    <dbReference type="NCBI Taxonomy" id="684065"/>
    <lineage>
        <taxon>Bacteria</taxon>
        <taxon>Pseudomonadati</taxon>
        <taxon>Bacteroidota</taxon>
        <taxon>Flavobacteriia</taxon>
        <taxon>Flavobacteriales</taxon>
        <taxon>Weeksellaceae</taxon>
        <taxon>Algoriella</taxon>
    </lineage>
</organism>
<dbReference type="InterPro" id="IPR004714">
    <property type="entry name" value="Cyt_oxidase_maturation_cbb3"/>
</dbReference>
<sequence length="54" mass="6126">MGILLLMILVSVSLGAIFLFLFFLGYKKGQFDEDESPAVRMLKDDKKTQDKIDS</sequence>
<dbReference type="NCBIfam" id="TIGR00847">
    <property type="entry name" value="ccoS"/>
    <property type="match status" value="1"/>
</dbReference>
<proteinExistence type="predicted"/>
<dbReference type="EMBL" id="FOUZ01000003">
    <property type="protein sequence ID" value="SFM86081.1"/>
    <property type="molecule type" value="Genomic_DNA"/>
</dbReference>
<evidence type="ECO:0000256" key="1">
    <source>
        <dbReference type="SAM" id="Phobius"/>
    </source>
</evidence>
<keyword evidence="3" id="KW-1185">Reference proteome</keyword>
<accession>A0A1I4UB86</accession>
<dbReference type="OrthoDB" id="1454029at2"/>
<dbReference type="STRING" id="684065.SAMN05421738_103161"/>
<protein>
    <submittedName>
        <fullName evidence="2">Cytochrome oxidase maturation protein, cbb3-type</fullName>
    </submittedName>
</protein>
<keyword evidence="1" id="KW-1133">Transmembrane helix</keyword>
<dbReference type="RefSeq" id="WP_092906765.1">
    <property type="nucleotide sequence ID" value="NZ_FOUZ01000003.1"/>
</dbReference>
<dbReference type="AlphaFoldDB" id="A0A1I4UB86"/>